<evidence type="ECO:0000256" key="4">
    <source>
        <dbReference type="PIRSR" id="PIRSR001123-2"/>
    </source>
</evidence>
<organism evidence="6 7">
    <name type="scientific">Vibrio aquaticus</name>
    <dbReference type="NCBI Taxonomy" id="2496559"/>
    <lineage>
        <taxon>Bacteria</taxon>
        <taxon>Pseudomonadati</taxon>
        <taxon>Pseudomonadota</taxon>
        <taxon>Gammaproteobacteria</taxon>
        <taxon>Vibrionales</taxon>
        <taxon>Vibrionaceae</taxon>
        <taxon>Vibrio</taxon>
    </lineage>
</organism>
<dbReference type="Gene3D" id="3.40.630.10">
    <property type="entry name" value="Zn peptidases"/>
    <property type="match status" value="1"/>
</dbReference>
<dbReference type="AlphaFoldDB" id="A0A3S0MLY6"/>
<dbReference type="InterPro" id="IPR010162">
    <property type="entry name" value="PepT-like"/>
</dbReference>
<dbReference type="GO" id="GO:0004177">
    <property type="term" value="F:aminopeptidase activity"/>
    <property type="evidence" value="ECO:0007669"/>
    <property type="project" value="UniProtKB-UniRule"/>
</dbReference>
<accession>A0A3S0MLY6</accession>
<evidence type="ECO:0000313" key="7">
    <source>
        <dbReference type="Proteomes" id="UP000268973"/>
    </source>
</evidence>
<comment type="cofactor">
    <cofactor evidence="4">
        <name>a divalent metal cation</name>
        <dbReference type="ChEBI" id="CHEBI:60240"/>
    </cofactor>
    <text evidence="4">Binds 2 divalent metal cations per subunit.</text>
</comment>
<dbReference type="SUPFAM" id="SSF53187">
    <property type="entry name" value="Zn-dependent exopeptidases"/>
    <property type="match status" value="1"/>
</dbReference>
<protein>
    <submittedName>
        <fullName evidence="6">M20/M25/M40 family metallo-hydrolase</fullName>
    </submittedName>
</protein>
<sequence length="368" mass="39420">MTLINRSRLIDHFIQLVKIDSESRDELLIAQTLAEQLGELGFTVHKLPVPADVSNGFNIYAHLDGNIDDSVVLSCHMDTVTPGKGIEPIIEDGIIRSKGNTILGGDDKSGIAAIMEAVRVIREQNVDHKTIEIAFTVHEEGGLFGSEHFDMSYIQADKAIVLDTGGPIGTIVNAAPGQQKIVAQFIGRPAHAGLAPEQGISAIQVAAEAITQMNLLRIDEETTANIGIVEGGNATNIVMPELKVVAEARSLNDDKLTAQVEHMISTFQSAADKHGAQVNIESTRAYNAFVIDDAHPHIQSVKSSFEAIGASPFTKGTGGGSDANNFNAKGLATVNISTGMAKVHTTEEYIAVEDIVQVTQFLEHYLTH</sequence>
<feature type="domain" description="Peptidase M20 dimerisation" evidence="5">
    <location>
        <begin position="184"/>
        <end position="271"/>
    </location>
</feature>
<dbReference type="InterPro" id="IPR002933">
    <property type="entry name" value="Peptidase_M20"/>
</dbReference>
<evidence type="ECO:0000256" key="2">
    <source>
        <dbReference type="ARBA" id="ARBA00022801"/>
    </source>
</evidence>
<gene>
    <name evidence="6" type="ORF">EJ063_15985</name>
</gene>
<dbReference type="Proteomes" id="UP000268973">
    <property type="component" value="Unassembled WGS sequence"/>
</dbReference>
<keyword evidence="7" id="KW-1185">Reference proteome</keyword>
<evidence type="ECO:0000256" key="3">
    <source>
        <dbReference type="ARBA" id="ARBA00022833"/>
    </source>
</evidence>
<keyword evidence="4" id="KW-0479">Metal-binding</keyword>
<evidence type="ECO:0000256" key="1">
    <source>
        <dbReference type="ARBA" id="ARBA00001947"/>
    </source>
</evidence>
<dbReference type="Pfam" id="PF01546">
    <property type="entry name" value="Peptidase_M20"/>
    <property type="match status" value="1"/>
</dbReference>
<name>A0A3S0MLY6_9VIBR</name>
<dbReference type="PANTHER" id="PTHR42994:SF2">
    <property type="entry name" value="PEPTIDASE"/>
    <property type="match status" value="1"/>
</dbReference>
<dbReference type="NCBIfam" id="TIGR01883">
    <property type="entry name" value="PepT-like"/>
    <property type="match status" value="1"/>
</dbReference>
<keyword evidence="2 6" id="KW-0378">Hydrolase</keyword>
<dbReference type="EMBL" id="RXZH01000008">
    <property type="protein sequence ID" value="RTZ14414.1"/>
    <property type="molecule type" value="Genomic_DNA"/>
</dbReference>
<feature type="binding site" evidence="4">
    <location>
        <position position="344"/>
    </location>
    <ligand>
        <name>Zn(2+)</name>
        <dbReference type="ChEBI" id="CHEBI:29105"/>
        <label>2</label>
    </ligand>
</feature>
<proteinExistence type="predicted"/>
<evidence type="ECO:0000259" key="5">
    <source>
        <dbReference type="Pfam" id="PF07687"/>
    </source>
</evidence>
<dbReference type="GO" id="GO:0046872">
    <property type="term" value="F:metal ion binding"/>
    <property type="evidence" value="ECO:0007669"/>
    <property type="project" value="UniProtKB-UniRule"/>
</dbReference>
<dbReference type="SUPFAM" id="SSF55031">
    <property type="entry name" value="Bacterial exopeptidase dimerisation domain"/>
    <property type="match status" value="1"/>
</dbReference>
<keyword evidence="3" id="KW-0862">Zinc</keyword>
<reference evidence="6 7" key="1">
    <citation type="submission" date="2018-12" db="EMBL/GenBank/DDBJ databases">
        <title>Vibrio sp. isolated from China Sea.</title>
        <authorList>
            <person name="Li Y."/>
        </authorList>
    </citation>
    <scope>NUCLEOTIDE SEQUENCE [LARGE SCALE GENOMIC DNA]</scope>
    <source>
        <strain evidence="6 7">BEI207</strain>
    </source>
</reference>
<dbReference type="Pfam" id="PF07687">
    <property type="entry name" value="M20_dimer"/>
    <property type="match status" value="1"/>
</dbReference>
<comment type="cofactor">
    <cofactor evidence="1">
        <name>Zn(2+)</name>
        <dbReference type="ChEBI" id="CHEBI:29105"/>
    </cofactor>
</comment>
<dbReference type="RefSeq" id="WP_126575329.1">
    <property type="nucleotide sequence ID" value="NZ_RXZH01000008.1"/>
</dbReference>
<dbReference type="PANTHER" id="PTHR42994">
    <property type="entry name" value="PEPTIDASE T"/>
    <property type="match status" value="1"/>
</dbReference>
<dbReference type="Gene3D" id="3.30.70.360">
    <property type="match status" value="1"/>
</dbReference>
<dbReference type="InterPro" id="IPR036264">
    <property type="entry name" value="Bact_exopeptidase_dim_dom"/>
</dbReference>
<comment type="caution">
    <text evidence="6">The sequence shown here is derived from an EMBL/GenBank/DDBJ whole genome shotgun (WGS) entry which is preliminary data.</text>
</comment>
<dbReference type="InterPro" id="IPR011650">
    <property type="entry name" value="Peptidase_M20_dimer"/>
</dbReference>
<dbReference type="OrthoDB" id="9804934at2"/>
<evidence type="ECO:0000313" key="6">
    <source>
        <dbReference type="EMBL" id="RTZ14414.1"/>
    </source>
</evidence>